<name>T1KRS2_TETUR</name>
<evidence type="ECO:0000259" key="21">
    <source>
        <dbReference type="PROSITE" id="PS51194"/>
    </source>
</evidence>
<keyword evidence="11" id="KW-0460">Magnesium</keyword>
<dbReference type="PROSITE" id="PS51194">
    <property type="entry name" value="HELICASE_CTER"/>
    <property type="match status" value="1"/>
</dbReference>
<dbReference type="Proteomes" id="UP000015104">
    <property type="component" value="Unassembled WGS sequence"/>
</dbReference>
<comment type="cofactor">
    <cofactor evidence="2">
        <name>Mg(2+)</name>
        <dbReference type="ChEBI" id="CHEBI:18420"/>
    </cofactor>
</comment>
<dbReference type="EnsemblMetazoa" id="tetur19g00520.1">
    <property type="protein sequence ID" value="tetur19g00520.1"/>
    <property type="gene ID" value="tetur19g00520"/>
</dbReference>
<dbReference type="SMART" id="SM00949">
    <property type="entry name" value="PAZ"/>
    <property type="match status" value="1"/>
</dbReference>
<dbReference type="GO" id="GO:0005634">
    <property type="term" value="C:nucleus"/>
    <property type="evidence" value="ECO:0007669"/>
    <property type="project" value="TreeGrafter"/>
</dbReference>
<dbReference type="CDD" id="cd00593">
    <property type="entry name" value="RIBOc"/>
    <property type="match status" value="2"/>
</dbReference>
<dbReference type="GO" id="GO:0004530">
    <property type="term" value="F:deoxyribonuclease I activity"/>
    <property type="evidence" value="ECO:0007669"/>
    <property type="project" value="TreeGrafter"/>
</dbReference>
<dbReference type="InterPro" id="IPR027417">
    <property type="entry name" value="P-loop_NTPase"/>
</dbReference>
<comment type="similarity">
    <text evidence="15">Belongs to the helicase family. Dicer subfamily.</text>
</comment>
<dbReference type="InterPro" id="IPR014720">
    <property type="entry name" value="dsRBD_dom"/>
</dbReference>
<dbReference type="Gene3D" id="2.170.260.10">
    <property type="entry name" value="paz domain"/>
    <property type="match status" value="1"/>
</dbReference>
<feature type="domain" description="Helicase C-terminal" evidence="21">
    <location>
        <begin position="472"/>
        <end position="654"/>
    </location>
</feature>
<dbReference type="PROSITE" id="PS50137">
    <property type="entry name" value="DS_RBD"/>
    <property type="match status" value="1"/>
</dbReference>
<dbReference type="InterPro" id="IPR036389">
    <property type="entry name" value="RNase_III_sf"/>
</dbReference>
<evidence type="ECO:0000256" key="3">
    <source>
        <dbReference type="ARBA" id="ARBA00022722"/>
    </source>
</evidence>
<feature type="compositionally biased region" description="Pro residues" evidence="17">
    <location>
        <begin position="1198"/>
        <end position="1209"/>
    </location>
</feature>
<dbReference type="FunFam" id="2.170.260.10:FF:000002">
    <property type="entry name" value="Putative Endoribonuclease Dicer"/>
    <property type="match status" value="1"/>
</dbReference>
<evidence type="ECO:0000256" key="15">
    <source>
        <dbReference type="ARBA" id="ARBA00035116"/>
    </source>
</evidence>
<evidence type="ECO:0000256" key="6">
    <source>
        <dbReference type="ARBA" id="ARBA00022741"/>
    </source>
</evidence>
<comment type="cofactor">
    <cofactor evidence="1">
        <name>Mn(2+)</name>
        <dbReference type="ChEBI" id="CHEBI:29035"/>
    </cofactor>
</comment>
<reference evidence="24" key="1">
    <citation type="submission" date="2011-08" db="EMBL/GenBank/DDBJ databases">
        <authorList>
            <person name="Rombauts S."/>
        </authorList>
    </citation>
    <scope>NUCLEOTIDE SEQUENCE</scope>
    <source>
        <strain evidence="24">London</strain>
    </source>
</reference>
<dbReference type="InterPro" id="IPR048512">
    <property type="entry name" value="Dicer_platform"/>
</dbReference>
<dbReference type="Gene3D" id="1.10.1520.10">
    <property type="entry name" value="Ribonuclease III domain"/>
    <property type="match status" value="2"/>
</dbReference>
<dbReference type="SUPFAM" id="SSF52540">
    <property type="entry name" value="P-loop containing nucleoside triphosphate hydrolases"/>
    <property type="match status" value="1"/>
</dbReference>
<evidence type="ECO:0000313" key="23">
    <source>
        <dbReference type="EnsemblMetazoa" id="tetur19g00520.1"/>
    </source>
</evidence>
<dbReference type="PROSITE" id="PS00517">
    <property type="entry name" value="RNASE_3_1"/>
    <property type="match status" value="1"/>
</dbReference>
<dbReference type="PANTHER" id="PTHR14950:SF37">
    <property type="entry name" value="ENDORIBONUCLEASE DICER"/>
    <property type="match status" value="1"/>
</dbReference>
<dbReference type="InterPro" id="IPR036085">
    <property type="entry name" value="PAZ_dom_sf"/>
</dbReference>
<evidence type="ECO:0000256" key="2">
    <source>
        <dbReference type="ARBA" id="ARBA00001946"/>
    </source>
</evidence>
<evidence type="ECO:0000256" key="14">
    <source>
        <dbReference type="ARBA" id="ARBA00023211"/>
    </source>
</evidence>
<keyword evidence="3" id="KW-0540">Nuclease</keyword>
<dbReference type="GO" id="GO:0031054">
    <property type="term" value="P:pre-miRNA processing"/>
    <property type="evidence" value="ECO:0007669"/>
    <property type="project" value="InterPro"/>
</dbReference>
<dbReference type="Pfam" id="PF20932">
    <property type="entry name" value="Dicer_dsRBD"/>
    <property type="match status" value="1"/>
</dbReference>
<evidence type="ECO:0000256" key="9">
    <source>
        <dbReference type="ARBA" id="ARBA00022806"/>
    </source>
</evidence>
<keyword evidence="6" id="KW-0547">Nucleotide-binding</keyword>
<reference evidence="23" key="2">
    <citation type="submission" date="2015-06" db="UniProtKB">
        <authorList>
            <consortium name="EnsemblMetazoa"/>
        </authorList>
    </citation>
    <scope>IDENTIFICATION</scope>
</reference>
<evidence type="ECO:0000259" key="22">
    <source>
        <dbReference type="PROSITE" id="PS51327"/>
    </source>
</evidence>
<dbReference type="STRING" id="32264.T1KRS2"/>
<dbReference type="GO" id="GO:0046872">
    <property type="term" value="F:metal ion binding"/>
    <property type="evidence" value="ECO:0007669"/>
    <property type="project" value="UniProtKB-KW"/>
</dbReference>
<dbReference type="InterPro" id="IPR003100">
    <property type="entry name" value="PAZ_dom"/>
</dbReference>
<dbReference type="GO" id="GO:0003723">
    <property type="term" value="F:RNA binding"/>
    <property type="evidence" value="ECO:0007669"/>
    <property type="project" value="UniProtKB-UniRule"/>
</dbReference>
<keyword evidence="13" id="KW-0943">RNA-mediated gene silencing</keyword>
<feature type="domain" description="DRBM" evidence="18">
    <location>
        <begin position="1958"/>
        <end position="2026"/>
    </location>
</feature>
<dbReference type="Gene3D" id="3.30.160.380">
    <property type="entry name" value="Dicer dimerisation domain"/>
    <property type="match status" value="1"/>
</dbReference>
<evidence type="ECO:0000256" key="12">
    <source>
        <dbReference type="ARBA" id="ARBA00022884"/>
    </source>
</evidence>
<dbReference type="InterPro" id="IPR038248">
    <property type="entry name" value="Dicer_dimer_sf"/>
</dbReference>
<evidence type="ECO:0000256" key="13">
    <source>
        <dbReference type="ARBA" id="ARBA00023158"/>
    </source>
</evidence>
<dbReference type="Pfam" id="PF20931">
    <property type="entry name" value="Dicer_platform"/>
    <property type="match status" value="1"/>
</dbReference>
<evidence type="ECO:0000313" key="24">
    <source>
        <dbReference type="Proteomes" id="UP000015104"/>
    </source>
</evidence>
<evidence type="ECO:0000256" key="11">
    <source>
        <dbReference type="ARBA" id="ARBA00022842"/>
    </source>
</evidence>
<dbReference type="Pfam" id="PF00636">
    <property type="entry name" value="Ribonuclease_3"/>
    <property type="match status" value="2"/>
</dbReference>
<dbReference type="GO" id="GO:0004386">
    <property type="term" value="F:helicase activity"/>
    <property type="evidence" value="ECO:0007669"/>
    <property type="project" value="UniProtKB-KW"/>
</dbReference>
<keyword evidence="8" id="KW-0378">Hydrolase</keyword>
<dbReference type="SMART" id="SM00535">
    <property type="entry name" value="RIBOc"/>
    <property type="match status" value="2"/>
</dbReference>
<feature type="domain" description="Dicer dsRNA-binding fold" evidence="22">
    <location>
        <begin position="673"/>
        <end position="765"/>
    </location>
</feature>
<evidence type="ECO:0000256" key="8">
    <source>
        <dbReference type="ARBA" id="ARBA00022801"/>
    </source>
</evidence>
<evidence type="ECO:0000256" key="1">
    <source>
        <dbReference type="ARBA" id="ARBA00001936"/>
    </source>
</evidence>
<dbReference type="eggNOG" id="KOG0701">
    <property type="taxonomic scope" value="Eukaryota"/>
</dbReference>
<sequence>MLGLALCGRWRRPIPITRSMIENADLSPSQIYDAGLVPPSLAFKNSETSMSTAETTATTIGADKSVKYGSVRNEKSGSAKNQFKLAGKKKSTESIISMNQMFGKKELSRSPSRTTQLSYMMSPVEKAPFSTMDLYEEVKKKNTVAFFGNDVYRRFISLCVINRFGYQIRKKNGQVRRSFILVSDVNQVHLEAQTIRNHTDLGVAEFSSDDIQFDKESWTEQFIANHVFVMSCSLFSTLLSPPLISLSSINLIILNDCHLVLRDESYKKVSSFLQSVDPSITRVLAFAPSLMKHHQKPAVIEAIITKMERLLRATRNTVADVRISFRFPVKPKGKVIYYDDYPISFDLYNADQISQLLTDLNTLIVGCQEVFVSEPGINGQTLLKTLRQFFSTIKTMGPFCAMELAEIYAKEVAELVVNSRDFRCAAVTSTLITFFQYVQVTLRHQLSLLHPNQQLQTNVPEKMLSILKVLLDFVPDPEATQSESVKHHSGLNGIIFVEDRTTIRLLAAWLRSVSLIIDCFNFLKVDYLVRDNKLLYSSDPKDNIPSTSRFESTMYKYRKHEINLLIVSSCFEEELDVSKCNLVIRYDFPETFSQYLHSKAKLRTDYGKYVLFIPKNEPSKSQFEQKLRELLSMENIIKDKELEVQGPPPYDTLADLYPAYTTSKDISVDLSNSLNVLYRYCARLPSDTFTRLVPIYMYEQLEDGQIKCTVYLPTNSPVRDPISGLPAKHQEIAQRSAAIECCKALHQAGELNDYLFPVGKENNKCLEELGIKRHKRGPRGAEEEQERPGTTKRRQSYQKKIAEALRGKDIAPGEPCFMYIFLMSLTCPIPEEQNTRGRKLIDPMDSPRFFGLLTHSRISRICDFPVYTRSGEVIVSMKWAAENVTFNSDEIEKIKRFHRFTFTDVLHLVKDPMVYEPAEAPSSVLVLPVNYAASSSKEIPASFTIDSDSVTIDWGFIDRVLFYEQADTSERKANFKFNHSVFEDAVVKPWYRTANEQLHFYVANICENLKPTSQFPTEAFPTFYDYYLQKYKIQITDKDQPLLDVDHTSARLNFLTPRFVNRKGMPLPKSTEKTRAAKRENLESKQLLIPELCIVHPFSASYWNKAVCLPSILYRVNHLLIADQLRRQVALDIGIGVTKDDPEFSWPTLDFGWSLTEVLNQSFEEKDDDEYDINVSSPKTLEVKPSKKNKPSPSSAAPLPPKISSPPAPVEVKNISTESTQNKDGCDDLLIDTFDPNIYKVVDAEVDDDLGDIPPVGNWDQNSQEFNQPFEISAISPIINWPGLDDEPRVVELSDDNKPIKRKKNQRMGSPSNFDRIGENKNWDIKESDLNSVIDLDIPGLNLISTAVGVDLHKLSKDLEDIHAFDDFDDSEDEDELGSYEEEADSHLDADQLLIPDSDGAVSAVKANISRDILSSGLLLSYQSEPAKVSEESSYYDEIEIPSDDMITAVELDKEKVESIFVADEIIVPDKDANCDTIDKTIDKIADKLEEALKLVDPVTVLPNIEEKDSHVKASDIAMNLEEGKASPSFGELLPNRDEFVLNADNNGDSVLTCIHLDPLNEEFDPEIGPSPAMVLQALTMSNASDGINLERLETVGDSFLKYAVTVFMYCRCPDQHEGILSQLRSTQISNLKLYELGSQKNLGELMVATKFEPSDNWLPPGFKIPEKCLIGSPSTSNDEKLISFNCLLTQQSIPDKSIADCVEALIGSFLISCGPRGALLFMKWLGLMVMDNVEEPQEESGLWRWLNPIKPPLFPNAPKIELDNLYFSHGLDRFEKEIIQYEFKDKAYLVQAFTHNSFSDNRVTDCYQRLEFLGDAVLDFLITRHLFDDPRQHSPGVLTDLRSALANNTFFASLAVEYEFHKYLMYKTADLHKVISKFVEFHGNSNGKIKDPAAFALLIGEADCEQREDIEVPKALGDVFESVAGAIFLDSGFSLDTVWRVYYRMMRPEMEYYSKNPPKSPIRELLEMKPQKVSFSKPDTVNINGVPKVKISVEVFNIGKYYGIGRNRRLAKYTAAKRALRDLKSSNNSLN</sequence>
<feature type="region of interest" description="Disordered" evidence="17">
    <location>
        <begin position="774"/>
        <end position="797"/>
    </location>
</feature>
<evidence type="ECO:0000256" key="5">
    <source>
        <dbReference type="ARBA" id="ARBA00022737"/>
    </source>
</evidence>
<feature type="region of interest" description="Disordered" evidence="17">
    <location>
        <begin position="1176"/>
        <end position="1210"/>
    </location>
</feature>
<evidence type="ECO:0000256" key="4">
    <source>
        <dbReference type="ARBA" id="ARBA00022723"/>
    </source>
</evidence>
<dbReference type="PROSITE" id="PS51327">
    <property type="entry name" value="DICER_DSRBF"/>
    <property type="match status" value="1"/>
</dbReference>
<dbReference type="PANTHER" id="PTHR14950">
    <property type="entry name" value="DICER-RELATED"/>
    <property type="match status" value="1"/>
</dbReference>
<dbReference type="PROSITE" id="PS50821">
    <property type="entry name" value="PAZ"/>
    <property type="match status" value="1"/>
</dbReference>
<keyword evidence="5" id="KW-0677">Repeat</keyword>
<accession>T1KRS2</accession>
<dbReference type="SUPFAM" id="SSF101690">
    <property type="entry name" value="PAZ domain"/>
    <property type="match status" value="1"/>
</dbReference>
<evidence type="ECO:0000256" key="10">
    <source>
        <dbReference type="ARBA" id="ARBA00022840"/>
    </source>
</evidence>
<dbReference type="PROSITE" id="PS50142">
    <property type="entry name" value="RNASE_3_2"/>
    <property type="match status" value="2"/>
</dbReference>
<keyword evidence="4" id="KW-0479">Metal-binding</keyword>
<dbReference type="GO" id="GO:0005737">
    <property type="term" value="C:cytoplasm"/>
    <property type="evidence" value="ECO:0007669"/>
    <property type="project" value="TreeGrafter"/>
</dbReference>
<feature type="domain" description="PAZ" evidence="20">
    <location>
        <begin position="955"/>
        <end position="1097"/>
    </location>
</feature>
<dbReference type="FunFam" id="1.10.1520.10:FF:000005">
    <property type="entry name" value="Putative endoribonuclease dicer"/>
    <property type="match status" value="1"/>
</dbReference>
<dbReference type="EMBL" id="CAEY01000418">
    <property type="status" value="NOT_ANNOTATED_CDS"/>
    <property type="molecule type" value="Genomic_DNA"/>
</dbReference>
<dbReference type="GO" id="GO:0030422">
    <property type="term" value="P:siRNA processing"/>
    <property type="evidence" value="ECO:0007669"/>
    <property type="project" value="InterPro"/>
</dbReference>
<evidence type="ECO:0000259" key="19">
    <source>
        <dbReference type="PROSITE" id="PS50142"/>
    </source>
</evidence>
<dbReference type="Pfam" id="PF03368">
    <property type="entry name" value="Dicer_dimer"/>
    <property type="match status" value="1"/>
</dbReference>
<dbReference type="Pfam" id="PF02170">
    <property type="entry name" value="PAZ"/>
    <property type="match status" value="1"/>
</dbReference>
<feature type="domain" description="RNase III" evidence="19">
    <location>
        <begin position="1772"/>
        <end position="1933"/>
    </location>
</feature>
<keyword evidence="10" id="KW-0067">ATP-binding</keyword>
<protein>
    <submittedName>
        <fullName evidence="23">Uncharacterized protein</fullName>
    </submittedName>
</protein>
<dbReference type="SUPFAM" id="SSF54768">
    <property type="entry name" value="dsRNA-binding domain-like"/>
    <property type="match status" value="1"/>
</dbReference>
<dbReference type="GO" id="GO:0070578">
    <property type="term" value="C:RISC-loading complex"/>
    <property type="evidence" value="ECO:0007669"/>
    <property type="project" value="TreeGrafter"/>
</dbReference>
<dbReference type="HOGENOM" id="CLU_000907_4_4_1"/>
<dbReference type="GO" id="GO:0006309">
    <property type="term" value="P:apoptotic DNA fragmentation"/>
    <property type="evidence" value="ECO:0007669"/>
    <property type="project" value="TreeGrafter"/>
</dbReference>
<evidence type="ECO:0000259" key="18">
    <source>
        <dbReference type="PROSITE" id="PS50137"/>
    </source>
</evidence>
<dbReference type="GO" id="GO:0005524">
    <property type="term" value="F:ATP binding"/>
    <property type="evidence" value="ECO:0007669"/>
    <property type="project" value="UniProtKB-KW"/>
</dbReference>
<keyword evidence="14" id="KW-0464">Manganese</keyword>
<dbReference type="SUPFAM" id="SSF69065">
    <property type="entry name" value="RNase III domain-like"/>
    <property type="match status" value="2"/>
</dbReference>
<organism evidence="23 24">
    <name type="scientific">Tetranychus urticae</name>
    <name type="common">Two-spotted spider mite</name>
    <dbReference type="NCBI Taxonomy" id="32264"/>
    <lineage>
        <taxon>Eukaryota</taxon>
        <taxon>Metazoa</taxon>
        <taxon>Ecdysozoa</taxon>
        <taxon>Arthropoda</taxon>
        <taxon>Chelicerata</taxon>
        <taxon>Arachnida</taxon>
        <taxon>Acari</taxon>
        <taxon>Acariformes</taxon>
        <taxon>Trombidiformes</taxon>
        <taxon>Prostigmata</taxon>
        <taxon>Eleutherengona</taxon>
        <taxon>Raphignathae</taxon>
        <taxon>Tetranychoidea</taxon>
        <taxon>Tetranychidae</taxon>
        <taxon>Tetranychus</taxon>
    </lineage>
</organism>
<evidence type="ECO:0000259" key="20">
    <source>
        <dbReference type="PROSITE" id="PS50821"/>
    </source>
</evidence>
<dbReference type="InterPro" id="IPR044441">
    <property type="entry name" value="DICER_DSRM"/>
</dbReference>
<dbReference type="Gene3D" id="3.40.50.300">
    <property type="entry name" value="P-loop containing nucleotide triphosphate hydrolases"/>
    <property type="match status" value="2"/>
</dbReference>
<keyword evidence="7" id="KW-0255">Endonuclease</keyword>
<dbReference type="GO" id="GO:0004525">
    <property type="term" value="F:ribonuclease III activity"/>
    <property type="evidence" value="ECO:0007669"/>
    <property type="project" value="InterPro"/>
</dbReference>
<proteinExistence type="inferred from homology"/>
<dbReference type="InterPro" id="IPR000999">
    <property type="entry name" value="RNase_III_dom"/>
</dbReference>
<keyword evidence="24" id="KW-1185">Reference proteome</keyword>
<evidence type="ECO:0000256" key="17">
    <source>
        <dbReference type="SAM" id="MobiDB-lite"/>
    </source>
</evidence>
<evidence type="ECO:0000256" key="16">
    <source>
        <dbReference type="PROSITE-ProRule" id="PRU00657"/>
    </source>
</evidence>
<dbReference type="InterPro" id="IPR005034">
    <property type="entry name" value="Dicer_dimerisation"/>
</dbReference>
<feature type="compositionally biased region" description="Basic and acidic residues" evidence="17">
    <location>
        <begin position="779"/>
        <end position="789"/>
    </location>
</feature>
<keyword evidence="12 16" id="KW-0694">RNA-binding</keyword>
<dbReference type="Gene3D" id="3.30.160.20">
    <property type="match status" value="1"/>
</dbReference>
<feature type="domain" description="RNase III" evidence="19">
    <location>
        <begin position="1557"/>
        <end position="1715"/>
    </location>
</feature>
<keyword evidence="9" id="KW-0347">Helicase</keyword>
<dbReference type="InterPro" id="IPR001650">
    <property type="entry name" value="Helicase_C-like"/>
</dbReference>
<evidence type="ECO:0000256" key="7">
    <source>
        <dbReference type="ARBA" id="ARBA00022759"/>
    </source>
</evidence>
<dbReference type="FunFam" id="1.10.1520.10:FF:000023">
    <property type="entry name" value="Endoribonuclease dcr-1"/>
    <property type="match status" value="1"/>
</dbReference>